<dbReference type="Proteomes" id="UP000693970">
    <property type="component" value="Unassembled WGS sequence"/>
</dbReference>
<protein>
    <submittedName>
        <fullName evidence="2">Uncharacterized protein</fullName>
    </submittedName>
</protein>
<dbReference type="AlphaFoldDB" id="A0A9K3M0E9"/>
<feature type="signal peptide" evidence="1">
    <location>
        <begin position="1"/>
        <end position="31"/>
    </location>
</feature>
<gene>
    <name evidence="2" type="ORF">IV203_019121</name>
</gene>
<accession>A0A9K3M0E9</accession>
<keyword evidence="3" id="KW-1185">Reference proteome</keyword>
<evidence type="ECO:0000313" key="2">
    <source>
        <dbReference type="EMBL" id="KAG7370551.1"/>
    </source>
</evidence>
<feature type="chain" id="PRO_5039888381" evidence="1">
    <location>
        <begin position="32"/>
        <end position="137"/>
    </location>
</feature>
<keyword evidence="1" id="KW-0732">Signal</keyword>
<evidence type="ECO:0000256" key="1">
    <source>
        <dbReference type="SAM" id="SignalP"/>
    </source>
</evidence>
<comment type="caution">
    <text evidence="2">The sequence shown here is derived from an EMBL/GenBank/DDBJ whole genome shotgun (WGS) entry which is preliminary data.</text>
</comment>
<sequence>MALTSSTRTKAIIRAVLVLIIVLLVTPTAFAEETYSCPSLCANEGDVVTNPDQTVTYDWNSRVPVPSSTIAETVQTFTCAEFDVRLTTFDENDCAKHQQGLQAVGCNCGGGSGAASTGVATALLTVSCFLLTSLAVC</sequence>
<dbReference type="EMBL" id="JAGRRH010000004">
    <property type="protein sequence ID" value="KAG7370551.1"/>
    <property type="molecule type" value="Genomic_DNA"/>
</dbReference>
<proteinExistence type="predicted"/>
<name>A0A9K3M0E9_9STRA</name>
<reference evidence="2" key="2">
    <citation type="submission" date="2021-04" db="EMBL/GenBank/DDBJ databases">
        <authorList>
            <person name="Podell S."/>
        </authorList>
    </citation>
    <scope>NUCLEOTIDE SEQUENCE</scope>
    <source>
        <strain evidence="2">Hildebrandi</strain>
    </source>
</reference>
<evidence type="ECO:0000313" key="3">
    <source>
        <dbReference type="Proteomes" id="UP000693970"/>
    </source>
</evidence>
<reference evidence="2" key="1">
    <citation type="journal article" date="2021" name="Sci. Rep.">
        <title>Diploid genomic architecture of Nitzschia inconspicua, an elite biomass production diatom.</title>
        <authorList>
            <person name="Oliver A."/>
            <person name="Podell S."/>
            <person name="Pinowska A."/>
            <person name="Traller J.C."/>
            <person name="Smith S.R."/>
            <person name="McClure R."/>
            <person name="Beliaev A."/>
            <person name="Bohutskyi P."/>
            <person name="Hill E.A."/>
            <person name="Rabines A."/>
            <person name="Zheng H."/>
            <person name="Allen L.Z."/>
            <person name="Kuo A."/>
            <person name="Grigoriev I.V."/>
            <person name="Allen A.E."/>
            <person name="Hazlebeck D."/>
            <person name="Allen E.E."/>
        </authorList>
    </citation>
    <scope>NUCLEOTIDE SEQUENCE</scope>
    <source>
        <strain evidence="2">Hildebrandi</strain>
    </source>
</reference>
<organism evidence="2 3">
    <name type="scientific">Nitzschia inconspicua</name>
    <dbReference type="NCBI Taxonomy" id="303405"/>
    <lineage>
        <taxon>Eukaryota</taxon>
        <taxon>Sar</taxon>
        <taxon>Stramenopiles</taxon>
        <taxon>Ochrophyta</taxon>
        <taxon>Bacillariophyta</taxon>
        <taxon>Bacillariophyceae</taxon>
        <taxon>Bacillariophycidae</taxon>
        <taxon>Bacillariales</taxon>
        <taxon>Bacillariaceae</taxon>
        <taxon>Nitzschia</taxon>
    </lineage>
</organism>